<proteinExistence type="predicted"/>
<evidence type="ECO:0000313" key="2">
    <source>
        <dbReference type="Proteomes" id="UP000054538"/>
    </source>
</evidence>
<name>A0A0D0DVM4_9AGAM</name>
<gene>
    <name evidence="1" type="ORF">PAXRUDRAFT_823296</name>
</gene>
<dbReference type="Proteomes" id="UP000054538">
    <property type="component" value="Unassembled WGS sequence"/>
</dbReference>
<dbReference type="EMBL" id="KN824875">
    <property type="protein sequence ID" value="KIK98953.1"/>
    <property type="molecule type" value="Genomic_DNA"/>
</dbReference>
<evidence type="ECO:0000313" key="1">
    <source>
        <dbReference type="EMBL" id="KIK98953.1"/>
    </source>
</evidence>
<dbReference type="InParanoid" id="A0A0D0DVM4"/>
<accession>A0A0D0DVM4</accession>
<sequence length="57" mass="6613">MFDPFRFVNIRDEDGDGAKYLFVSTNPEYLVFGHGRHAWYECLPLSASQSRSVLFIL</sequence>
<dbReference type="OrthoDB" id="2684793at2759"/>
<protein>
    <submittedName>
        <fullName evidence="1">Uncharacterized protein</fullName>
    </submittedName>
</protein>
<organism evidence="1 2">
    <name type="scientific">Paxillus rubicundulus Ve08.2h10</name>
    <dbReference type="NCBI Taxonomy" id="930991"/>
    <lineage>
        <taxon>Eukaryota</taxon>
        <taxon>Fungi</taxon>
        <taxon>Dikarya</taxon>
        <taxon>Basidiomycota</taxon>
        <taxon>Agaricomycotina</taxon>
        <taxon>Agaricomycetes</taxon>
        <taxon>Agaricomycetidae</taxon>
        <taxon>Boletales</taxon>
        <taxon>Paxilineae</taxon>
        <taxon>Paxillaceae</taxon>
        <taxon>Paxillus</taxon>
    </lineage>
</organism>
<reference evidence="2" key="2">
    <citation type="submission" date="2015-01" db="EMBL/GenBank/DDBJ databases">
        <title>Evolutionary Origins and Diversification of the Mycorrhizal Mutualists.</title>
        <authorList>
            <consortium name="DOE Joint Genome Institute"/>
            <consortium name="Mycorrhizal Genomics Consortium"/>
            <person name="Kohler A."/>
            <person name="Kuo A."/>
            <person name="Nagy L.G."/>
            <person name="Floudas D."/>
            <person name="Copeland A."/>
            <person name="Barry K.W."/>
            <person name="Cichocki N."/>
            <person name="Veneault-Fourrey C."/>
            <person name="LaButti K."/>
            <person name="Lindquist E.A."/>
            <person name="Lipzen A."/>
            <person name="Lundell T."/>
            <person name="Morin E."/>
            <person name="Murat C."/>
            <person name="Riley R."/>
            <person name="Ohm R."/>
            <person name="Sun H."/>
            <person name="Tunlid A."/>
            <person name="Henrissat B."/>
            <person name="Grigoriev I.V."/>
            <person name="Hibbett D.S."/>
            <person name="Martin F."/>
        </authorList>
    </citation>
    <scope>NUCLEOTIDE SEQUENCE [LARGE SCALE GENOMIC DNA]</scope>
    <source>
        <strain evidence="2">Ve08.2h10</strain>
    </source>
</reference>
<dbReference type="HOGENOM" id="CLU_2997117_0_0_1"/>
<keyword evidence="2" id="KW-1185">Reference proteome</keyword>
<dbReference type="AlphaFoldDB" id="A0A0D0DVM4"/>
<reference evidence="1 2" key="1">
    <citation type="submission" date="2014-04" db="EMBL/GenBank/DDBJ databases">
        <authorList>
            <consortium name="DOE Joint Genome Institute"/>
            <person name="Kuo A."/>
            <person name="Kohler A."/>
            <person name="Jargeat P."/>
            <person name="Nagy L.G."/>
            <person name="Floudas D."/>
            <person name="Copeland A."/>
            <person name="Barry K.W."/>
            <person name="Cichocki N."/>
            <person name="Veneault-Fourrey C."/>
            <person name="LaButti K."/>
            <person name="Lindquist E.A."/>
            <person name="Lipzen A."/>
            <person name="Lundell T."/>
            <person name="Morin E."/>
            <person name="Murat C."/>
            <person name="Sun H."/>
            <person name="Tunlid A."/>
            <person name="Henrissat B."/>
            <person name="Grigoriev I.V."/>
            <person name="Hibbett D.S."/>
            <person name="Martin F."/>
            <person name="Nordberg H.P."/>
            <person name="Cantor M.N."/>
            <person name="Hua S.X."/>
        </authorList>
    </citation>
    <scope>NUCLEOTIDE SEQUENCE [LARGE SCALE GENOMIC DNA]</scope>
    <source>
        <strain evidence="1 2">Ve08.2h10</strain>
    </source>
</reference>